<keyword evidence="1" id="KW-0732">Signal</keyword>
<keyword evidence="3" id="KW-1185">Reference proteome</keyword>
<protein>
    <submittedName>
        <fullName evidence="2">Uncharacterized protein</fullName>
    </submittedName>
</protein>
<organism evidence="2 3">
    <name type="scientific">Streptosporangium vulgare</name>
    <dbReference type="NCBI Taxonomy" id="46190"/>
    <lineage>
        <taxon>Bacteria</taxon>
        <taxon>Bacillati</taxon>
        <taxon>Actinomycetota</taxon>
        <taxon>Actinomycetes</taxon>
        <taxon>Streptosporangiales</taxon>
        <taxon>Streptosporangiaceae</taxon>
        <taxon>Streptosporangium</taxon>
    </lineage>
</organism>
<comment type="caution">
    <text evidence="2">The sequence shown here is derived from an EMBL/GenBank/DDBJ whole genome shotgun (WGS) entry which is preliminary data.</text>
</comment>
<reference evidence="2 3" key="1">
    <citation type="submission" date="2024-09" db="EMBL/GenBank/DDBJ databases">
        <authorList>
            <person name="Sun Q."/>
            <person name="Mori K."/>
        </authorList>
    </citation>
    <scope>NUCLEOTIDE SEQUENCE [LARGE SCALE GENOMIC DNA]</scope>
    <source>
        <strain evidence="2 3">JCM 3028</strain>
    </source>
</reference>
<evidence type="ECO:0000313" key="2">
    <source>
        <dbReference type="EMBL" id="MFB9678158.1"/>
    </source>
</evidence>
<name>A0ABV5TGA8_9ACTN</name>
<gene>
    <name evidence="2" type="ORF">ACFFRH_21970</name>
</gene>
<feature type="signal peptide" evidence="1">
    <location>
        <begin position="1"/>
        <end position="25"/>
    </location>
</feature>
<accession>A0ABV5TGA8</accession>
<evidence type="ECO:0000256" key="1">
    <source>
        <dbReference type="SAM" id="SignalP"/>
    </source>
</evidence>
<sequence length="211" mass="22891">MPRTSLLAAALTVSVCLANTSAVSAASSSPAQTSMGATHASTSAKPGLLQGPQTFITSKQTAINKIKTLLTTFFTEQQLSKILDATAEDIYANKSFKESFGTLIKPNDLTLSQMAIVSKSGAPLTKALAVLLRRFEPYYNNMSKKILAMKSSRKTKADCFNQVHVMMAEYLTKANITPILTEIKSSLTSKEWQSLRTTHGAALFLWSKYGL</sequence>
<evidence type="ECO:0000313" key="3">
    <source>
        <dbReference type="Proteomes" id="UP001589610"/>
    </source>
</evidence>
<dbReference type="EMBL" id="JBHMBS010000010">
    <property type="protein sequence ID" value="MFB9678158.1"/>
    <property type="molecule type" value="Genomic_DNA"/>
</dbReference>
<dbReference type="RefSeq" id="WP_386159161.1">
    <property type="nucleotide sequence ID" value="NZ_JBHMBS010000010.1"/>
</dbReference>
<feature type="chain" id="PRO_5045533500" evidence="1">
    <location>
        <begin position="26"/>
        <end position="211"/>
    </location>
</feature>
<dbReference type="Proteomes" id="UP001589610">
    <property type="component" value="Unassembled WGS sequence"/>
</dbReference>
<proteinExistence type="predicted"/>